<dbReference type="InterPro" id="IPR036116">
    <property type="entry name" value="FN3_sf"/>
</dbReference>
<gene>
    <name evidence="4" type="primary">Hypp3971</name>
    <name evidence="4" type="ORF">BLAG_LOCUS21565</name>
</gene>
<dbReference type="Pfam" id="PF00024">
    <property type="entry name" value="PAN_1"/>
    <property type="match status" value="1"/>
</dbReference>
<dbReference type="GO" id="GO:0005319">
    <property type="term" value="F:lipid transporter activity"/>
    <property type="evidence" value="ECO:0007669"/>
    <property type="project" value="InterPro"/>
</dbReference>
<dbReference type="SUPFAM" id="SSF48431">
    <property type="entry name" value="Lipovitellin-phosvitin complex, superhelical domain"/>
    <property type="match status" value="1"/>
</dbReference>
<dbReference type="SUPFAM" id="SSF57414">
    <property type="entry name" value="Hairpin loop containing domain-like"/>
    <property type="match status" value="1"/>
</dbReference>
<feature type="domain" description="Apple" evidence="2">
    <location>
        <begin position="1479"/>
        <end position="1560"/>
    </location>
</feature>
<dbReference type="InterPro" id="IPR015819">
    <property type="entry name" value="Lipid_transp_b-sht_shell"/>
</dbReference>
<dbReference type="Proteomes" id="UP000838412">
    <property type="component" value="Chromosome 7"/>
</dbReference>
<dbReference type="CDD" id="cd01099">
    <property type="entry name" value="PAN_AP_HGF"/>
    <property type="match status" value="1"/>
</dbReference>
<dbReference type="InterPro" id="IPR015816">
    <property type="entry name" value="Vitellinogen_b-sht_N"/>
</dbReference>
<evidence type="ECO:0000259" key="3">
    <source>
        <dbReference type="SMART" id="SM00638"/>
    </source>
</evidence>
<dbReference type="SUPFAM" id="SSF49265">
    <property type="entry name" value="Fibronectin type III"/>
    <property type="match status" value="1"/>
</dbReference>
<evidence type="ECO:0000256" key="1">
    <source>
        <dbReference type="ARBA" id="ARBA00022729"/>
    </source>
</evidence>
<name>A0A8K0EW81_BRALA</name>
<dbReference type="Gene3D" id="3.50.4.10">
    <property type="entry name" value="Hepatocyte Growth Factor"/>
    <property type="match status" value="1"/>
</dbReference>
<feature type="domain" description="Vitellogenin" evidence="3">
    <location>
        <begin position="5"/>
        <end position="553"/>
    </location>
</feature>
<dbReference type="SMART" id="SM00473">
    <property type="entry name" value="PAN_AP"/>
    <property type="match status" value="1"/>
</dbReference>
<dbReference type="SUPFAM" id="SSF56968">
    <property type="entry name" value="Lipovitellin-phosvitin complex, beta-sheet shell regions"/>
    <property type="match status" value="1"/>
</dbReference>
<organism evidence="4 5">
    <name type="scientific">Branchiostoma lanceolatum</name>
    <name type="common">Common lancelet</name>
    <name type="synonym">Amphioxus lanceolatum</name>
    <dbReference type="NCBI Taxonomy" id="7740"/>
    <lineage>
        <taxon>Eukaryota</taxon>
        <taxon>Metazoa</taxon>
        <taxon>Chordata</taxon>
        <taxon>Cephalochordata</taxon>
        <taxon>Leptocardii</taxon>
        <taxon>Amphioxiformes</taxon>
        <taxon>Branchiostomatidae</taxon>
        <taxon>Branchiostoma</taxon>
    </lineage>
</organism>
<dbReference type="EMBL" id="OV696692">
    <property type="protein sequence ID" value="CAH1268740.1"/>
    <property type="molecule type" value="Genomic_DNA"/>
</dbReference>
<dbReference type="Gene3D" id="1.25.10.20">
    <property type="entry name" value="Vitellinogen, superhelical"/>
    <property type="match status" value="1"/>
</dbReference>
<dbReference type="SMART" id="SM00638">
    <property type="entry name" value="LPD_N"/>
    <property type="match status" value="1"/>
</dbReference>
<dbReference type="InterPro" id="IPR003609">
    <property type="entry name" value="Pan_app"/>
</dbReference>
<keyword evidence="5" id="KW-1185">Reference proteome</keyword>
<dbReference type="OrthoDB" id="6153184at2759"/>
<reference evidence="4" key="1">
    <citation type="submission" date="2022-01" db="EMBL/GenBank/DDBJ databases">
        <authorList>
            <person name="Braso-Vives M."/>
        </authorList>
    </citation>
    <scope>NUCLEOTIDE SEQUENCE</scope>
</reference>
<evidence type="ECO:0000313" key="4">
    <source>
        <dbReference type="EMBL" id="CAH1268740.1"/>
    </source>
</evidence>
<dbReference type="Pfam" id="PF01347">
    <property type="entry name" value="Vitellogenin_N"/>
    <property type="match status" value="1"/>
</dbReference>
<dbReference type="InterPro" id="IPR001747">
    <property type="entry name" value="Vitellogenin_N"/>
</dbReference>
<accession>A0A8K0EW81</accession>
<dbReference type="InterPro" id="IPR011030">
    <property type="entry name" value="Lipovitellin_superhlx_dom"/>
</dbReference>
<evidence type="ECO:0000259" key="2">
    <source>
        <dbReference type="SMART" id="SM00473"/>
    </source>
</evidence>
<keyword evidence="1" id="KW-0732">Signal</keyword>
<protein>
    <submittedName>
        <fullName evidence="4">Hypp3971 protein</fullName>
    </submittedName>
</protein>
<dbReference type="FunFam" id="1.25.10.20:FF:000008">
    <property type="entry name" value="Uncharacterized protein"/>
    <property type="match status" value="1"/>
</dbReference>
<evidence type="ECO:0000313" key="5">
    <source>
        <dbReference type="Proteomes" id="UP000838412"/>
    </source>
</evidence>
<dbReference type="PANTHER" id="PTHR16897">
    <property type="entry name" value="OS10G0105400 PROTEIN"/>
    <property type="match status" value="1"/>
</dbReference>
<proteinExistence type="predicted"/>
<dbReference type="PANTHER" id="PTHR16897:SF2">
    <property type="entry name" value="OS03G0226600 PROTEIN"/>
    <property type="match status" value="1"/>
</dbReference>
<sequence length="2939" mass="325789">MLEIGKILVHIAVLDVSTADYQCQLTVERFSQHANGRTDHSSHWDFTKWFSFLMTRHGEVTEVFYPPEEDLEVLNIKKSLVGTLSAKLHATDEVLKGGNKWMYMVNETGHEGEHSTTYKVRPSADGLVFHRTKHGHVVKNAKTKHEKEMTYKHDIGIPHDIRVVEAFTAPRKATEGFNSAAGLPGDPEKHQKLQGDTFDLPMMHANSSSHMTFVRKKPLSDDVILPSNLTSGSLIIVQPEQPDLPLEGLQEDIIGNLTCVRKHQTKDQSRTRSTCFLQLVKLLRRLSEADLGALSSRFVKVRYQNRVEEENCDIMVDALGSVGTESAQRLLTLKVLKAEGAPAKLVQRMLISYVSMTTPPIEDFLTALEEICFTKNVGYKDPCDDWLVHNTAVLILGAVADRLKHMDLDRARGLVRNLEENLGIHDPWHHRQLREALTGDELKRHYHEKATLLQALGNAGFDSSFDHLVSYVNNTDSPPLLRTSALSAIRKYKHAEAAGLLLDSALFDDEEHVRYHAALQYQRHPKALNLRKMKQDLANGLVNVSHYLDDVMSLANAMSQNPHLRKRRGVMEDVLDVLTGGIQFELKLPGVEWHRKIGSDDIGAELGLIMKNNFDLDIRLSEGHAKLDIYDHAYARGWLGFFNMHIDFMDTGICFVGGIHYKVNILQDFNFKKMLELIKTWFRDVPAVIKDVKATIETFKNLFSHLANTTPEELFSAILDAIQTFPDRITAISRWARDTLERIGAYDNLPSFIEEARQVLLRVATLFNDVKKSVEELVNTIADSIHVVLPWGAEQIWQGLQTIFQEIRNLIRSPQIAAGNIAKAVYRYGYNGQVYEWGLISMKDQIDDVCFFKEDKQPYWFHLGTQIEEIMDDIQRVWRLFEVEAPAWVDGFVQHSTDVLEQAFSNETLSVLRGKVIDEFKAALDDLPNQIGPTADIIQPFLDAYTSTVGTGKTIASGNLTDILKDEDETPEEPEVDLDDSARVLDILQLLDEPDMRAIRDKLRSSTEQVQQYLNADPFKLPGTLTDDQLRRELHRRGKPAHGSRQQLLQMYTATTDNAEEDEYYNDKSWALFGDVLLVRSFRVLRTGLTFTLSLAVKLCAGSIETCLPPLHILRDVSFGIAHCDGTRNVLSPIGQVLVTDLTLAQFEIELHYMSRSEMRRVLPAANLTDMNQLLRDLTRVLRVSYKEVVRMGTLWMSLQGKATPKVSAVVEASVGVSLLVISGELQLRGLILQTTFPSSAEITFDKFPLNVGVRMDMVMVPLRLELRGVVLSFTLKIIDILIWHYETSAVTSNIFNTGLPEPDLTPPKFRKFKLKSQKAYPGRRSEVTTHCDVEQLPGRDVVEPAFQLAVAAEDDVSQVKLTYDVGTYRGGSDVVKGEDLGGPSNIIVRSMKGGVPLYFTVTAKNSGGGDAKVTCELPTYDVTLPAGRVTPDFLTTSHPNILRASAAAVGYGRKVYGDQIVTWHDVITTTHTAITGGDATTALERFTGPRLGKVISTPVETSRVDIPEQCASECLKRPPSKCLSFNYDYGDGDCELLEGIEGHGVEIHEVGHFYNFERLGVGHAVEFRHEDLKLRHNELIYFNLFLNNTLGYVNILTSPGVLTDFTPPSPGPLENVIMDVLMTEDCGDFVLDHWEQFKCGEQTPLPNHRWIADGKGSRTVFNGHEPLVDMRYTRANRYVSANWDGFHDDETDIHGYSWTVGTTSCEDDVHPHIDPHAHLFDVSEWTHEGIASPLLLEELTNIMPSSDGKYHVTVRAINNVEFGGAMATTVCHTTPYIIDNTPPFVHHVHSVQYDDDAHVISAEYNVSDPHSDIREIDFGLGRSKRDVHMMDWYRHGNTTHTSVNFHIPDGVPAWVKVRAINNVDLREVGHAEYPLLVDTSPPVAGILYDGSVHGHDLNFTSDPNTICANWKDFHDEESGLSDYLWGVGSEPGTDDVVSLTEYPHTASQACADVQLIHNTTYYSILVAVNNGHKHLNVTAWSDGVLFDATPPVEGTLRDGLDPDSNLQFSSEPSTVSANWDGYSDPESGIGDYAVTVQRTPSTEVTSALGNGPPLPEIIHEKTSVGPDATHINWHKFHLRHGDHMSVQLEATNQAIDSTVTSSDGFIMDLTKPVMVHLGDGAEPGEDRAFSADASRISANWIFEDAESGIKKYKISVFRKTAGTKRQIYPGRGQTIELSGRQTSWTSPTQLDLLNGALYFVRVSAVNGAGATTVHETNGLVVDTSPPDMVNVRVGVTAGEPEELEDGYVLHTDLQGIQASWMATDFESGVVSYWVAVGTTPGGNDISDYQSLGSGRDGYIGNLNLQLTNKTTDSPVYYITVKAENAAGTFSQNITSSPIKVVRADQAGTVTDGWETWTTVEQAMTVDVDYQRDVSTVTVQFGGFESEQHGIFHYEWSVGTEPRLDDVQPYTAAGIVLSDHTDNPGGGLSSHGQAQSLLPLSPGVQYYATVRAITGAGNVLDFSTDGFTVDITPPVIQIDSVGVQIGNSSLELDWERSHYQKSADSVSANWDIIESDGAVASSWFCYGSYPGACDIYPVTNTTDTSVPNSHVTPGRDGMPNVLTVSATNVVGLWGQAVSGSLTVDETPPVAGEVFCPQFVQDASELSCRWHGFYDTESSIQYYMFGVGLAEGDDSIFNFTRVPSHQTHYSPRGVTMTHEETYYVTVVGYNAVEDSQAAYSAPIMIDITPPIAGVVVELSGDENVNVTNRNGGNTISCIFEQECDSVDVKCQKSLTQVVVAWEPFQDPESYITWYEVALGTSPGGGQLHDFKLVNTVQNIVVVSGLDLTDVRQVFATVRGTNAAGLSAVSTSNGVYISRVSSGLPPLREPVVWDGEDFTKDLDYQDHNEELSAHWDFSGDPCPISKYEWSILKVDGTVVQPLTVVPPGQTYGNNNELQMRDGETFFVAVRATNEMDFTYTVRSDGITVMLEPMIPGEVRAS</sequence>
<dbReference type="Gene3D" id="2.30.230.10">
    <property type="entry name" value="Lipovitellin, beta-sheet shell regions, chain A"/>
    <property type="match status" value="1"/>
</dbReference>